<feature type="region of interest" description="Disordered" evidence="1">
    <location>
        <begin position="244"/>
        <end position="270"/>
    </location>
</feature>
<keyword evidence="3" id="KW-1185">Reference proteome</keyword>
<reference evidence="2 3" key="1">
    <citation type="submission" date="2022-05" db="EMBL/GenBank/DDBJ databases">
        <authorList>
            <consortium name="Genoscope - CEA"/>
            <person name="William W."/>
        </authorList>
    </citation>
    <scope>NUCLEOTIDE SEQUENCE [LARGE SCALE GENOMIC DNA]</scope>
</reference>
<dbReference type="EMBL" id="CALNXI010000009">
    <property type="protein sequence ID" value="CAH3014403.1"/>
    <property type="molecule type" value="Genomic_DNA"/>
</dbReference>
<dbReference type="Proteomes" id="UP001159427">
    <property type="component" value="Unassembled WGS sequence"/>
</dbReference>
<evidence type="ECO:0000313" key="3">
    <source>
        <dbReference type="Proteomes" id="UP001159427"/>
    </source>
</evidence>
<evidence type="ECO:0000313" key="2">
    <source>
        <dbReference type="EMBL" id="CAH3014403.1"/>
    </source>
</evidence>
<comment type="caution">
    <text evidence="2">The sequence shown here is derived from an EMBL/GenBank/DDBJ whole genome shotgun (WGS) entry which is preliminary data.</text>
</comment>
<protein>
    <submittedName>
        <fullName evidence="2">Uncharacterized protein</fullName>
    </submittedName>
</protein>
<feature type="non-terminal residue" evidence="2">
    <location>
        <position position="1"/>
    </location>
</feature>
<organism evidence="2 3">
    <name type="scientific">Porites evermanni</name>
    <dbReference type="NCBI Taxonomy" id="104178"/>
    <lineage>
        <taxon>Eukaryota</taxon>
        <taxon>Metazoa</taxon>
        <taxon>Cnidaria</taxon>
        <taxon>Anthozoa</taxon>
        <taxon>Hexacorallia</taxon>
        <taxon>Scleractinia</taxon>
        <taxon>Fungiina</taxon>
        <taxon>Poritidae</taxon>
        <taxon>Porites</taxon>
    </lineage>
</organism>
<proteinExistence type="predicted"/>
<accession>A0ABN8LFK0</accession>
<sequence>GRQRGQLEVGDSVMSRDYRGDLKRRSGLIFSKTGPLMYEVQLKPTAVEHTVEVTDTDTVEVSQPEVASSPPVPIQVSAPPNVVVPSDKEVEVGRIHVGTFLREEEKSTFSVNFTWPGPLFNFTLRAYEFSYELTGCISSQTIFHGNLTTPEFEMIGVRPKETVTLKVTPVFDNGNIQRIESQVKYRYTSHRLVLLRFACFTSCRSLEIKFVCWKTIARKGCDYIRKDESFGCWTMSRAVQEANLSSSTGRNDQGVRRSSTRSRKPNSSLYQEAVTMERIPELRKRRGGVLSVLIVKRKEIDRLLTDENNLEGVNVKLTEITSLFQRLTDAHEEYNVALIFESQRQESVA</sequence>
<name>A0ABN8LFK0_9CNID</name>
<evidence type="ECO:0000256" key="1">
    <source>
        <dbReference type="SAM" id="MobiDB-lite"/>
    </source>
</evidence>
<gene>
    <name evidence="2" type="ORF">PEVE_00043643</name>
</gene>